<dbReference type="GeneID" id="54562795"/>
<reference evidence="1" key="1">
    <citation type="journal article" date="2020" name="Stud. Mycol.">
        <title>101 Dothideomycetes genomes: a test case for predicting lifestyles and emergence of pathogens.</title>
        <authorList>
            <person name="Haridas S."/>
            <person name="Albert R."/>
            <person name="Binder M."/>
            <person name="Bloem J."/>
            <person name="Labutti K."/>
            <person name="Salamov A."/>
            <person name="Andreopoulos B."/>
            <person name="Baker S."/>
            <person name="Barry K."/>
            <person name="Bills G."/>
            <person name="Bluhm B."/>
            <person name="Cannon C."/>
            <person name="Castanera R."/>
            <person name="Culley D."/>
            <person name="Daum C."/>
            <person name="Ezra D."/>
            <person name="Gonzalez J."/>
            <person name="Henrissat B."/>
            <person name="Kuo A."/>
            <person name="Liang C."/>
            <person name="Lipzen A."/>
            <person name="Lutzoni F."/>
            <person name="Magnuson J."/>
            <person name="Mondo S."/>
            <person name="Nolan M."/>
            <person name="Ohm R."/>
            <person name="Pangilinan J."/>
            <person name="Park H.-J."/>
            <person name="Ramirez L."/>
            <person name="Alfaro M."/>
            <person name="Sun H."/>
            <person name="Tritt A."/>
            <person name="Yoshinaga Y."/>
            <person name="Zwiers L.-H."/>
            <person name="Turgeon B."/>
            <person name="Goodwin S."/>
            <person name="Spatafora J."/>
            <person name="Crous P."/>
            <person name="Grigoriev I."/>
        </authorList>
    </citation>
    <scope>NUCLEOTIDE SEQUENCE</scope>
    <source>
        <strain evidence="1">ATCC 36951</strain>
    </source>
</reference>
<gene>
    <name evidence="1" type="ORF">M409DRAFT_29545</name>
</gene>
<keyword evidence="2" id="KW-1185">Reference proteome</keyword>
<organism evidence="1 2">
    <name type="scientific">Zasmidium cellare ATCC 36951</name>
    <dbReference type="NCBI Taxonomy" id="1080233"/>
    <lineage>
        <taxon>Eukaryota</taxon>
        <taxon>Fungi</taxon>
        <taxon>Dikarya</taxon>
        <taxon>Ascomycota</taxon>
        <taxon>Pezizomycotina</taxon>
        <taxon>Dothideomycetes</taxon>
        <taxon>Dothideomycetidae</taxon>
        <taxon>Mycosphaerellales</taxon>
        <taxon>Mycosphaerellaceae</taxon>
        <taxon>Zasmidium</taxon>
    </lineage>
</organism>
<accession>A0A6A6BYZ7</accession>
<evidence type="ECO:0000313" key="2">
    <source>
        <dbReference type="Proteomes" id="UP000799537"/>
    </source>
</evidence>
<sequence length="368" mass="40837">MPTPTQHPACLTIGVTPPTIAPLTTTSPIDADTYWRLQNAHATALTALTSAQSLAEAAFTTWQTAKTRLATHLSRTDALKLTPLDQLTFFTDFDAVQVGANEKALERAVQLAYAEYLEVHGRCEMAMDDEYRALKAVRAFETEKRKEKRRRPGTVYGSMAGRYTGKDGKKKSAYPEQIPAFDIVMNGWATTTFTAGKLQYFGCCLDDTVEMVETTRLCSITFDDSQVYAVGEIHSPAEAITRFFEPFPLPDTACPTHGGKTMQCWTVLDRLPAFISSVDFLYSQDGVEAKGRLHDIYSMVTQLGGLHFAGVVWPEGARGARAVELDSMNKTALIRRDPPLPKVDHPVTIVAQNGDYFPRWVSARWTLR</sequence>
<dbReference type="AlphaFoldDB" id="A0A6A6BYZ7"/>
<dbReference type="EMBL" id="ML993631">
    <property type="protein sequence ID" value="KAF2159935.1"/>
    <property type="molecule type" value="Genomic_DNA"/>
</dbReference>
<dbReference type="Proteomes" id="UP000799537">
    <property type="component" value="Unassembled WGS sequence"/>
</dbReference>
<name>A0A6A6BYZ7_ZASCE</name>
<protein>
    <submittedName>
        <fullName evidence="1">Uncharacterized protein</fullName>
    </submittedName>
</protein>
<dbReference type="RefSeq" id="XP_033660824.1">
    <property type="nucleotide sequence ID" value="XM_033809523.1"/>
</dbReference>
<proteinExistence type="predicted"/>
<evidence type="ECO:0000313" key="1">
    <source>
        <dbReference type="EMBL" id="KAF2159935.1"/>
    </source>
</evidence>